<dbReference type="SMART" id="SM00421">
    <property type="entry name" value="HTH_LUXR"/>
    <property type="match status" value="1"/>
</dbReference>
<feature type="domain" description="HTH luxR-type" evidence="2">
    <location>
        <begin position="705"/>
        <end position="770"/>
    </location>
</feature>
<dbReference type="Proteomes" id="UP000032545">
    <property type="component" value="Unassembled WGS sequence"/>
</dbReference>
<dbReference type="RefSeq" id="WP_052681226.1">
    <property type="nucleotide sequence ID" value="NZ_JYFN01000032.1"/>
</dbReference>
<dbReference type="SUPFAM" id="SSF46894">
    <property type="entry name" value="C-terminal effector domain of the bipartite response regulators"/>
    <property type="match status" value="1"/>
</dbReference>
<sequence length="777" mass="85849">MKLNTLPPDLTNFVGRRREVMHVKDAIRTSRLVTLTGPGGVGKTRLGTEAARRLAGEFSGGVAFVELAEVTNPDHIALAIAETMRLRIESGISPLDALCGYLSTHRLLLLLDNCEHLAPACGRLVRLIMRRAPHVGVLATSREPLGILGELTWNVPPLKLPRDSAETLPEGDAVDLFLARARSAMSDFTPGADELHSIGRLCRHLDGMPLAIELAAVRIRSFSVDQILSQKMALFDVLKVGNRAGPARHQTLWAAIHWSYELSSPDERALWERLAVFSGSFDLQAVEQVCAGDGITASDVVSLLGDLVEKSVVTRTEGRAGGRRYRLLESIRMFGLELCGSVEVWRRRHRDYYLQLAEQSERSSLWDRQLETVQRLEGSLGNIRAALEYSFTHPAERLLGLRMTAALWFYWNACGHLQDGCHWLRRALVENPDPSADRAKALWVLGWFEMLRGNNAAARENLDECRSVADEIEDETASICAIQFRGTVEQIDGDFAHALDLLEAARKGHERSGQPSALSILCGAQLAFVHCLTGEVDKALQACDLALAQGALHAERWATSWVLWARGLTEHLRGDLASSTSLLRDSIDLKRSLGDWLGVTMCVEILAWNAVDTGWSARAARLLGIGRMLHGSMGGMTPLFGASALVEKRDVCEARARLELGDEIFDAEYAAGHHLELPAALHFALEEPSGEPEPTEPEPTRPAPTADREEVLTARELQISRLIAAGLRNSDIAESLTISRRTVEGHVNRILAKLNFRSRAQVAAWMTRRQFDLQRTR</sequence>
<dbReference type="CDD" id="cd06170">
    <property type="entry name" value="LuxR_C_like"/>
    <property type="match status" value="1"/>
</dbReference>
<reference evidence="3 4" key="2">
    <citation type="journal article" date="2016" name="Genome Announc.">
        <title>Permanent Draft Genome Sequences for Two Variants of Frankia sp. Strain CpI1, the First Frankia Strain Isolated from Root Nodules of Comptonia peregrina.</title>
        <authorList>
            <person name="Oshone R."/>
            <person name="Hurst S.G.IV."/>
            <person name="Abebe-Akele F."/>
            <person name="Simpson S."/>
            <person name="Morris K."/>
            <person name="Thomas W.K."/>
            <person name="Tisa L.S."/>
        </authorList>
    </citation>
    <scope>NUCLEOTIDE SEQUENCE [LARGE SCALE GENOMIC DNA]</scope>
    <source>
        <strain evidence="4">CpI1-S</strain>
    </source>
</reference>
<dbReference type="OrthoDB" id="9812579at2"/>
<evidence type="ECO:0000256" key="1">
    <source>
        <dbReference type="SAM" id="MobiDB-lite"/>
    </source>
</evidence>
<dbReference type="SUPFAM" id="SSF48452">
    <property type="entry name" value="TPR-like"/>
    <property type="match status" value="1"/>
</dbReference>
<dbReference type="AlphaFoldDB" id="A0A0D8BCF8"/>
<name>A0A0D8BCF8_9ACTN</name>
<reference evidence="4" key="1">
    <citation type="submission" date="2015-02" db="EMBL/GenBank/DDBJ databases">
        <title>Draft Genome of Frankia sp. CpI1-S.</title>
        <authorList>
            <person name="Oshone R.T."/>
            <person name="Ngom M."/>
            <person name="Ghodhbane-Gtari F."/>
            <person name="Gtari M."/>
            <person name="Morris K."/>
            <person name="Thomas K."/>
            <person name="Sen A."/>
            <person name="Tisa L.S."/>
        </authorList>
    </citation>
    <scope>NUCLEOTIDE SEQUENCE [LARGE SCALE GENOMIC DNA]</scope>
    <source>
        <strain evidence="4">CpI1-S</strain>
    </source>
</reference>
<dbReference type="Gene3D" id="3.40.50.300">
    <property type="entry name" value="P-loop containing nucleotide triphosphate hydrolases"/>
    <property type="match status" value="1"/>
</dbReference>
<evidence type="ECO:0000313" key="3">
    <source>
        <dbReference type="EMBL" id="KJE21740.1"/>
    </source>
</evidence>
<dbReference type="InterPro" id="IPR011990">
    <property type="entry name" value="TPR-like_helical_dom_sf"/>
</dbReference>
<dbReference type="Pfam" id="PF25872">
    <property type="entry name" value="HTH_77"/>
    <property type="match status" value="1"/>
</dbReference>
<proteinExistence type="predicted"/>
<dbReference type="PRINTS" id="PR00364">
    <property type="entry name" value="DISEASERSIST"/>
</dbReference>
<dbReference type="PANTHER" id="PTHR47691:SF3">
    <property type="entry name" value="HTH-TYPE TRANSCRIPTIONAL REGULATOR RV0890C-RELATED"/>
    <property type="match status" value="1"/>
</dbReference>
<dbReference type="InterPro" id="IPR000792">
    <property type="entry name" value="Tscrpt_reg_LuxR_C"/>
</dbReference>
<evidence type="ECO:0000313" key="4">
    <source>
        <dbReference type="Proteomes" id="UP000032545"/>
    </source>
</evidence>
<protein>
    <submittedName>
        <fullName evidence="3">Putative ATPase</fullName>
        <ecNumber evidence="3">2.7.11.1</ecNumber>
    </submittedName>
</protein>
<dbReference type="InterPro" id="IPR058852">
    <property type="entry name" value="HTH_77"/>
</dbReference>
<dbReference type="InterPro" id="IPR016032">
    <property type="entry name" value="Sig_transdc_resp-reg_C-effctor"/>
</dbReference>
<evidence type="ECO:0000259" key="2">
    <source>
        <dbReference type="PROSITE" id="PS50043"/>
    </source>
</evidence>
<dbReference type="GO" id="GO:0016887">
    <property type="term" value="F:ATP hydrolysis activity"/>
    <property type="evidence" value="ECO:0007669"/>
    <property type="project" value="InterPro"/>
</dbReference>
<dbReference type="Gene3D" id="1.25.40.10">
    <property type="entry name" value="Tetratricopeptide repeat domain"/>
    <property type="match status" value="1"/>
</dbReference>
<dbReference type="PRINTS" id="PR00038">
    <property type="entry name" value="HTHLUXR"/>
</dbReference>
<dbReference type="GO" id="GO:0004674">
    <property type="term" value="F:protein serine/threonine kinase activity"/>
    <property type="evidence" value="ECO:0007669"/>
    <property type="project" value="UniProtKB-EC"/>
</dbReference>
<dbReference type="InterPro" id="IPR036388">
    <property type="entry name" value="WH-like_DNA-bd_sf"/>
</dbReference>
<comment type="caution">
    <text evidence="3">The sequence shown here is derived from an EMBL/GenBank/DDBJ whole genome shotgun (WGS) entry which is preliminary data.</text>
</comment>
<dbReference type="Pfam" id="PF00196">
    <property type="entry name" value="GerE"/>
    <property type="match status" value="1"/>
</dbReference>
<dbReference type="Pfam" id="PF13401">
    <property type="entry name" value="AAA_22"/>
    <property type="match status" value="1"/>
</dbReference>
<dbReference type="GO" id="GO:0006355">
    <property type="term" value="P:regulation of DNA-templated transcription"/>
    <property type="evidence" value="ECO:0007669"/>
    <property type="project" value="InterPro"/>
</dbReference>
<accession>A0A0D8BCF8</accession>
<feature type="region of interest" description="Disordered" evidence="1">
    <location>
        <begin position="687"/>
        <end position="707"/>
    </location>
</feature>
<dbReference type="PATRIC" id="fig|1502723.3.peg.3633"/>
<dbReference type="Gene3D" id="1.10.10.10">
    <property type="entry name" value="Winged helix-like DNA-binding domain superfamily/Winged helix DNA-binding domain"/>
    <property type="match status" value="1"/>
</dbReference>
<gene>
    <name evidence="3" type="ORF">FF36_03944</name>
</gene>
<dbReference type="SUPFAM" id="SSF52540">
    <property type="entry name" value="P-loop containing nucleoside triphosphate hydrolases"/>
    <property type="match status" value="1"/>
</dbReference>
<dbReference type="PROSITE" id="PS00622">
    <property type="entry name" value="HTH_LUXR_1"/>
    <property type="match status" value="1"/>
</dbReference>
<dbReference type="EMBL" id="JYFN01000032">
    <property type="protein sequence ID" value="KJE21740.1"/>
    <property type="molecule type" value="Genomic_DNA"/>
</dbReference>
<dbReference type="EC" id="2.7.11.1" evidence="3"/>
<dbReference type="InterPro" id="IPR027417">
    <property type="entry name" value="P-loop_NTPase"/>
</dbReference>
<organism evidence="3 4">
    <name type="scientific">Frankia torreyi</name>
    <dbReference type="NCBI Taxonomy" id="1856"/>
    <lineage>
        <taxon>Bacteria</taxon>
        <taxon>Bacillati</taxon>
        <taxon>Actinomycetota</taxon>
        <taxon>Actinomycetes</taxon>
        <taxon>Frankiales</taxon>
        <taxon>Frankiaceae</taxon>
        <taxon>Frankia</taxon>
    </lineage>
</organism>
<dbReference type="PANTHER" id="PTHR47691">
    <property type="entry name" value="REGULATOR-RELATED"/>
    <property type="match status" value="1"/>
</dbReference>
<keyword evidence="3" id="KW-0808">Transferase</keyword>
<dbReference type="PROSITE" id="PS50043">
    <property type="entry name" value="HTH_LUXR_2"/>
    <property type="match status" value="1"/>
</dbReference>
<keyword evidence="4" id="KW-1185">Reference proteome</keyword>
<dbReference type="GO" id="GO:0003677">
    <property type="term" value="F:DNA binding"/>
    <property type="evidence" value="ECO:0007669"/>
    <property type="project" value="InterPro"/>
</dbReference>
<dbReference type="InterPro" id="IPR049945">
    <property type="entry name" value="AAA_22"/>
</dbReference>